<comment type="caution">
    <text evidence="2">The sequence shown here is derived from an EMBL/GenBank/DDBJ whole genome shotgun (WGS) entry which is preliminary data.</text>
</comment>
<evidence type="ECO:0000256" key="1">
    <source>
        <dbReference type="SAM" id="MobiDB-lite"/>
    </source>
</evidence>
<name>A0A133UKK3_9EURY</name>
<keyword evidence="3" id="KW-1185">Reference proteome</keyword>
<accession>A0A133UKK3</accession>
<reference evidence="2 3" key="1">
    <citation type="journal article" date="2016" name="Sci. Rep.">
        <title>Metabolic traits of an uncultured archaeal lineage -MSBL1- from brine pools of the Red Sea.</title>
        <authorList>
            <person name="Mwirichia R."/>
            <person name="Alam I."/>
            <person name="Rashid M."/>
            <person name="Vinu M."/>
            <person name="Ba-Alawi W."/>
            <person name="Anthony Kamau A."/>
            <person name="Kamanda Ngugi D."/>
            <person name="Goker M."/>
            <person name="Klenk H.P."/>
            <person name="Bajic V."/>
            <person name="Stingl U."/>
        </authorList>
    </citation>
    <scope>NUCLEOTIDE SEQUENCE [LARGE SCALE GENOMIC DNA]</scope>
    <source>
        <strain evidence="2">SCGC-AAA259E19</strain>
    </source>
</reference>
<evidence type="ECO:0000313" key="3">
    <source>
        <dbReference type="Proteomes" id="UP000070284"/>
    </source>
</evidence>
<proteinExistence type="predicted"/>
<dbReference type="Proteomes" id="UP000070284">
    <property type="component" value="Unassembled WGS sequence"/>
</dbReference>
<feature type="region of interest" description="Disordered" evidence="1">
    <location>
        <begin position="60"/>
        <end position="104"/>
    </location>
</feature>
<evidence type="ECO:0000313" key="2">
    <source>
        <dbReference type="EMBL" id="KXA94734.1"/>
    </source>
</evidence>
<organism evidence="2 3">
    <name type="scientific">candidate division MSBL1 archaeon SCGC-AAA259E19</name>
    <dbReference type="NCBI Taxonomy" id="1698264"/>
    <lineage>
        <taxon>Archaea</taxon>
        <taxon>Methanobacteriati</taxon>
        <taxon>Methanobacteriota</taxon>
        <taxon>candidate division MSBL1</taxon>
    </lineage>
</organism>
<dbReference type="AlphaFoldDB" id="A0A133UKK3"/>
<gene>
    <name evidence="2" type="ORF">AKJ65_03630</name>
</gene>
<dbReference type="EMBL" id="LHXO01000042">
    <property type="protein sequence ID" value="KXA94734.1"/>
    <property type="molecule type" value="Genomic_DNA"/>
</dbReference>
<sequence>MASKNFRVPQLPSLFDSGRISALSGRPDKSLICKAFPIDKSGRLKTETSPFSKKLSFSHRKSEVSSFPATGTGGLSKNREGYSPSVRIQSSSEEGGGDSHRRGL</sequence>
<protein>
    <submittedName>
        <fullName evidence="2">Uncharacterized protein</fullName>
    </submittedName>
</protein>